<dbReference type="Proteomes" id="UP000001307">
    <property type="component" value="Unassembled WGS sequence"/>
</dbReference>
<keyword evidence="2" id="KW-1185">Reference proteome</keyword>
<protein>
    <submittedName>
        <fullName evidence="1">Uncharacterized protein</fullName>
    </submittedName>
</protein>
<evidence type="ECO:0000313" key="2">
    <source>
        <dbReference type="Proteomes" id="UP000001307"/>
    </source>
</evidence>
<dbReference type="EMBL" id="FN653020">
    <property type="protein sequence ID" value="CBY23108.1"/>
    <property type="molecule type" value="Genomic_DNA"/>
</dbReference>
<reference evidence="1" key="1">
    <citation type="journal article" date="2010" name="Science">
        <title>Plasticity of animal genome architecture unmasked by rapid evolution of a pelagic tunicate.</title>
        <authorList>
            <person name="Denoeud F."/>
            <person name="Henriet S."/>
            <person name="Mungpakdee S."/>
            <person name="Aury J.M."/>
            <person name="Da Silva C."/>
            <person name="Brinkmann H."/>
            <person name="Mikhaleva J."/>
            <person name="Olsen L.C."/>
            <person name="Jubin C."/>
            <person name="Canestro C."/>
            <person name="Bouquet J.M."/>
            <person name="Danks G."/>
            <person name="Poulain J."/>
            <person name="Campsteijn C."/>
            <person name="Adamski M."/>
            <person name="Cross I."/>
            <person name="Yadetie F."/>
            <person name="Muffato M."/>
            <person name="Louis A."/>
            <person name="Butcher S."/>
            <person name="Tsagkogeorga G."/>
            <person name="Konrad A."/>
            <person name="Singh S."/>
            <person name="Jensen M.F."/>
            <person name="Cong E.H."/>
            <person name="Eikeseth-Otteraa H."/>
            <person name="Noel B."/>
            <person name="Anthouard V."/>
            <person name="Porcel B.M."/>
            <person name="Kachouri-Lafond R."/>
            <person name="Nishino A."/>
            <person name="Ugolini M."/>
            <person name="Chourrout P."/>
            <person name="Nishida H."/>
            <person name="Aasland R."/>
            <person name="Huzurbazar S."/>
            <person name="Westhof E."/>
            <person name="Delsuc F."/>
            <person name="Lehrach H."/>
            <person name="Reinhardt R."/>
            <person name="Weissenbach J."/>
            <person name="Roy S.W."/>
            <person name="Artiguenave F."/>
            <person name="Postlethwait J.H."/>
            <person name="Manak J.R."/>
            <person name="Thompson E.M."/>
            <person name="Jaillon O."/>
            <person name="Du Pasquier L."/>
            <person name="Boudinot P."/>
            <person name="Liberles D.A."/>
            <person name="Volff J.N."/>
            <person name="Philippe H."/>
            <person name="Lenhard B."/>
            <person name="Roest Crollius H."/>
            <person name="Wincker P."/>
            <person name="Chourrout D."/>
        </authorList>
    </citation>
    <scope>NUCLEOTIDE SEQUENCE [LARGE SCALE GENOMIC DNA]</scope>
</reference>
<name>E4X010_OIKDI</name>
<dbReference type="AlphaFoldDB" id="E4X010"/>
<sequence>MAKTGSTTALRRSTTSQSTLIIRPVPSKCFPSSLIRVFQSDNPSSGNKKHPFTDPVNERLAVLTRCTTTNTFAAWLVVAEFEPKLKAVDMDVSAFYALVWMQPKMGISQLYGIKNAGNALQEIQLDQECERRIVYDGPREFQVDKRTMIRVPFKIRNSGGDDSFGVTTMEGKAIYYTYDAIVNADGERVINLLFEAKVSTPTSGVVKASALIYLNNPVPRCTGQSLVIFFNIDPPKHYVSMDYYSTFRLGSAIH</sequence>
<dbReference type="InParanoid" id="E4X010"/>
<evidence type="ECO:0000313" key="1">
    <source>
        <dbReference type="EMBL" id="CBY23108.1"/>
    </source>
</evidence>
<gene>
    <name evidence="1" type="ORF">GSOID_T00015036001</name>
</gene>
<proteinExistence type="predicted"/>
<organism evidence="1">
    <name type="scientific">Oikopleura dioica</name>
    <name type="common">Tunicate</name>
    <dbReference type="NCBI Taxonomy" id="34765"/>
    <lineage>
        <taxon>Eukaryota</taxon>
        <taxon>Metazoa</taxon>
        <taxon>Chordata</taxon>
        <taxon>Tunicata</taxon>
        <taxon>Appendicularia</taxon>
        <taxon>Copelata</taxon>
        <taxon>Oikopleuridae</taxon>
        <taxon>Oikopleura</taxon>
    </lineage>
</organism>
<accession>E4X010</accession>